<feature type="compositionally biased region" description="Acidic residues" evidence="5">
    <location>
        <begin position="131"/>
        <end position="144"/>
    </location>
</feature>
<keyword evidence="3" id="KW-0597">Phosphoprotein</keyword>
<dbReference type="Pfam" id="PF09368">
    <property type="entry name" value="Sas10"/>
    <property type="match status" value="1"/>
</dbReference>
<dbReference type="EMBL" id="JANBPT010000523">
    <property type="protein sequence ID" value="KAJ1917915.1"/>
    <property type="molecule type" value="Genomic_DNA"/>
</dbReference>
<feature type="region of interest" description="Disordered" evidence="5">
    <location>
        <begin position="620"/>
        <end position="690"/>
    </location>
</feature>
<feature type="domain" description="Sas10 C-terminal" evidence="6">
    <location>
        <begin position="659"/>
        <end position="730"/>
    </location>
</feature>
<dbReference type="OrthoDB" id="1924577at2759"/>
<evidence type="ECO:0000313" key="8">
    <source>
        <dbReference type="Proteomes" id="UP001150569"/>
    </source>
</evidence>
<evidence type="ECO:0000259" key="6">
    <source>
        <dbReference type="Pfam" id="PF09368"/>
    </source>
</evidence>
<dbReference type="GO" id="GO:0000462">
    <property type="term" value="P:maturation of SSU-rRNA from tricistronic rRNA transcript (SSU-rRNA, 5.8S rRNA, LSU-rRNA)"/>
    <property type="evidence" value="ECO:0007669"/>
    <property type="project" value="TreeGrafter"/>
</dbReference>
<name>A0A9W8DTQ7_9FUNG</name>
<feature type="compositionally biased region" description="Acidic residues" evidence="5">
    <location>
        <begin position="400"/>
        <end position="418"/>
    </location>
</feature>
<evidence type="ECO:0000256" key="2">
    <source>
        <dbReference type="ARBA" id="ARBA00010979"/>
    </source>
</evidence>
<keyword evidence="4" id="KW-0539">Nucleus</keyword>
<evidence type="ECO:0000313" key="7">
    <source>
        <dbReference type="EMBL" id="KAJ1917915.1"/>
    </source>
</evidence>
<accession>A0A9W8DTQ7</accession>
<protein>
    <submittedName>
        <fullName evidence="7">Something about silencing protein 10</fullName>
    </submittedName>
</protein>
<feature type="compositionally biased region" description="Acidic residues" evidence="5">
    <location>
        <begin position="97"/>
        <end position="120"/>
    </location>
</feature>
<dbReference type="Pfam" id="PF04000">
    <property type="entry name" value="Sas10_Utp3"/>
    <property type="match status" value="1"/>
</dbReference>
<feature type="region of interest" description="Disordered" evidence="5">
    <location>
        <begin position="395"/>
        <end position="450"/>
    </location>
</feature>
<feature type="compositionally biased region" description="Polar residues" evidence="5">
    <location>
        <begin position="638"/>
        <end position="647"/>
    </location>
</feature>
<feature type="compositionally biased region" description="Basic residues" evidence="5">
    <location>
        <begin position="527"/>
        <end position="536"/>
    </location>
</feature>
<feature type="compositionally biased region" description="Basic residues" evidence="5">
    <location>
        <begin position="434"/>
        <end position="449"/>
    </location>
</feature>
<feature type="compositionally biased region" description="Basic and acidic residues" evidence="5">
    <location>
        <begin position="13"/>
        <end position="22"/>
    </location>
</feature>
<dbReference type="InterPro" id="IPR018972">
    <property type="entry name" value="Sas10_C_dom"/>
</dbReference>
<feature type="region of interest" description="Disordered" evidence="5">
    <location>
        <begin position="66"/>
        <end position="152"/>
    </location>
</feature>
<evidence type="ECO:0000256" key="1">
    <source>
        <dbReference type="ARBA" id="ARBA00004123"/>
    </source>
</evidence>
<evidence type="ECO:0000256" key="5">
    <source>
        <dbReference type="SAM" id="MobiDB-lite"/>
    </source>
</evidence>
<dbReference type="PANTHER" id="PTHR13237:SF8">
    <property type="entry name" value="SOMETHING ABOUT SILENCING PROTEIN 10"/>
    <property type="match status" value="1"/>
</dbReference>
<organism evidence="7 8">
    <name type="scientific">Tieghemiomyces parasiticus</name>
    <dbReference type="NCBI Taxonomy" id="78921"/>
    <lineage>
        <taxon>Eukaryota</taxon>
        <taxon>Fungi</taxon>
        <taxon>Fungi incertae sedis</taxon>
        <taxon>Zoopagomycota</taxon>
        <taxon>Kickxellomycotina</taxon>
        <taxon>Dimargaritomycetes</taxon>
        <taxon>Dimargaritales</taxon>
        <taxon>Dimargaritaceae</taxon>
        <taxon>Tieghemiomyces</taxon>
    </lineage>
</organism>
<proteinExistence type="inferred from homology"/>
<feature type="region of interest" description="Disordered" evidence="5">
    <location>
        <begin position="496"/>
        <end position="599"/>
    </location>
</feature>
<sequence>MGGRSKKYLRRPGQKEKVEIGASHLDDTSRYRRNKSTINAIHSYTDVGIGEQDEFLEARNKIDLEDPIFKGRGATRAQSTLDSSERGVFKVRGYSSSEDDEDDDEADNSLQFDDDDDDDSEGHAGGATNMSDDDLFDNEQEDVQQEGWGRRKRSYYHTDKDVLAADDAAARQDEEEEALRLQKLRLKGVDEGDFFDSDDNEDAAVDSNLTIPLRERMHQRSKASFASAAGLSDGDDNVDDTTAVEADVIHMDATRRRQLESLPATEKIQILQETAPEILELLAEFKKAQVSAQDNQGQWLRRARAQNLTDPTIHPVLSLLDGEYQVTMSYLTNIAFFLALKARGGLSVAKLRQHPVVATLVHLRKLMAKLRAVREAVGPQIAEFEARVVALENGEAAGSESDDDDESEVMDLDDESEQEEVKASPAKSKAAAIRSRRVKPSASRTKRSRLQAVAATAPIAYEPSLADIQRELTGKKPAAAAALKTAALLDQQVKAQLKSALSKRKTTDTDLGDLSYLDEDDHADKSQRRKDIRHHALTSLGEDVEDHGTDSNSKSKKRADKRLKLSGDMDLPYRDPNEPHAGSRLNGVPHPMDEQPEPTTALRSIADNDDDEAFTDVMAGLAGSKDQARRRRAATPGSKKSASQFSTPHPGEYRLAPGERRLATRQILKNQGLTPKRQSDTRNPRVHRRNQFERAKKKLRNFRKVATVPTSSYGGEATGIRANLTRGVKL</sequence>
<dbReference type="Proteomes" id="UP001150569">
    <property type="component" value="Unassembled WGS sequence"/>
</dbReference>
<feature type="compositionally biased region" description="Low complexity" evidence="5">
    <location>
        <begin position="423"/>
        <end position="433"/>
    </location>
</feature>
<feature type="compositionally biased region" description="Basic residues" evidence="5">
    <location>
        <begin position="1"/>
        <end position="12"/>
    </location>
</feature>
<comment type="caution">
    <text evidence="7">The sequence shown here is derived from an EMBL/GenBank/DDBJ whole genome shotgun (WGS) entry which is preliminary data.</text>
</comment>
<dbReference type="AlphaFoldDB" id="A0A9W8DTQ7"/>
<evidence type="ECO:0000256" key="3">
    <source>
        <dbReference type="ARBA" id="ARBA00022553"/>
    </source>
</evidence>
<keyword evidence="8" id="KW-1185">Reference proteome</keyword>
<dbReference type="PANTHER" id="PTHR13237">
    <property type="entry name" value="SOMETHING ABOUT SILENCING PROTEIN 10-RELATED"/>
    <property type="match status" value="1"/>
</dbReference>
<reference evidence="7" key="1">
    <citation type="submission" date="2022-07" db="EMBL/GenBank/DDBJ databases">
        <title>Phylogenomic reconstructions and comparative analyses of Kickxellomycotina fungi.</title>
        <authorList>
            <person name="Reynolds N.K."/>
            <person name="Stajich J.E."/>
            <person name="Barry K."/>
            <person name="Grigoriev I.V."/>
            <person name="Crous P."/>
            <person name="Smith M.E."/>
        </authorList>
    </citation>
    <scope>NUCLEOTIDE SEQUENCE</scope>
    <source>
        <strain evidence="7">RSA 861</strain>
    </source>
</reference>
<dbReference type="GO" id="GO:0032040">
    <property type="term" value="C:small-subunit processome"/>
    <property type="evidence" value="ECO:0007669"/>
    <property type="project" value="TreeGrafter"/>
</dbReference>
<gene>
    <name evidence="7" type="primary">SAS10_1</name>
    <name evidence="7" type="ORF">IWQ60_007645</name>
</gene>
<comment type="subcellular location">
    <subcellularLocation>
        <location evidence="1">Nucleus</location>
    </subcellularLocation>
</comment>
<comment type="similarity">
    <text evidence="2">Belongs to the SAS10 family.</text>
</comment>
<feature type="compositionally biased region" description="Basic and acidic residues" evidence="5">
    <location>
        <begin position="562"/>
        <end position="578"/>
    </location>
</feature>
<dbReference type="InterPro" id="IPR007146">
    <property type="entry name" value="Sas10/Utp3/C1D"/>
</dbReference>
<feature type="region of interest" description="Disordered" evidence="5">
    <location>
        <begin position="1"/>
        <end position="22"/>
    </location>
</feature>
<evidence type="ECO:0000256" key="4">
    <source>
        <dbReference type="ARBA" id="ARBA00023242"/>
    </source>
</evidence>